<evidence type="ECO:0000313" key="3">
    <source>
        <dbReference type="EMBL" id="MEI4273936.1"/>
    </source>
</evidence>
<dbReference type="EMBL" id="JBAPLU010000029">
    <property type="protein sequence ID" value="MEI4273936.1"/>
    <property type="molecule type" value="Genomic_DNA"/>
</dbReference>
<dbReference type="Proteomes" id="UP001361570">
    <property type="component" value="Unassembled WGS sequence"/>
</dbReference>
<protein>
    <submittedName>
        <fullName evidence="3">Uncharacterized protein</fullName>
    </submittedName>
</protein>
<keyword evidence="2" id="KW-0732">Signal</keyword>
<sequence>MSATTAFFLALGAFLAAVADLVRNDGFLVTSLNGLRALWRRRRPPTAEELAAADAAKAKADADAQEVVIDGRIVDLKEHVSILRDLVDTANGAAAAATRAAEAAEESAAAARRSARAATNQLERWHQWAVRWWPVLRADAERLGVPDPPAMEHAEEAP</sequence>
<keyword evidence="1" id="KW-0175">Coiled coil</keyword>
<feature type="chain" id="PRO_5046669732" evidence="2">
    <location>
        <begin position="20"/>
        <end position="158"/>
    </location>
</feature>
<evidence type="ECO:0000313" key="4">
    <source>
        <dbReference type="Proteomes" id="UP001361570"/>
    </source>
</evidence>
<reference evidence="3 4" key="1">
    <citation type="submission" date="2024-03" db="EMBL/GenBank/DDBJ databases">
        <title>Draft genome sequence of Klenkia sp. LSe6-5.</title>
        <authorList>
            <person name="Duangmal K."/>
            <person name="Chantavorakit T."/>
        </authorList>
    </citation>
    <scope>NUCLEOTIDE SEQUENCE [LARGE SCALE GENOMIC DNA]</scope>
    <source>
        <strain evidence="3 4">LSe6-5</strain>
    </source>
</reference>
<gene>
    <name evidence="3" type="ORF">TEK04_19620</name>
</gene>
<feature type="signal peptide" evidence="2">
    <location>
        <begin position="1"/>
        <end position="19"/>
    </location>
</feature>
<proteinExistence type="predicted"/>
<keyword evidence="4" id="KW-1185">Reference proteome</keyword>
<name>A0ABU8DYL4_9ACTN</name>
<comment type="caution">
    <text evidence="3">The sequence shown here is derived from an EMBL/GenBank/DDBJ whole genome shotgun (WGS) entry which is preliminary data.</text>
</comment>
<accession>A0ABU8DYL4</accession>
<dbReference type="RefSeq" id="WP_336406052.1">
    <property type="nucleotide sequence ID" value="NZ_JBAPLU010000029.1"/>
</dbReference>
<organism evidence="3 4">
    <name type="scientific">Klenkia sesuvii</name>
    <dbReference type="NCBI Taxonomy" id="3103137"/>
    <lineage>
        <taxon>Bacteria</taxon>
        <taxon>Bacillati</taxon>
        <taxon>Actinomycetota</taxon>
        <taxon>Actinomycetes</taxon>
        <taxon>Geodermatophilales</taxon>
        <taxon>Geodermatophilaceae</taxon>
        <taxon>Klenkia</taxon>
    </lineage>
</organism>
<evidence type="ECO:0000256" key="2">
    <source>
        <dbReference type="SAM" id="SignalP"/>
    </source>
</evidence>
<feature type="coiled-coil region" evidence="1">
    <location>
        <begin position="94"/>
        <end position="121"/>
    </location>
</feature>
<evidence type="ECO:0000256" key="1">
    <source>
        <dbReference type="SAM" id="Coils"/>
    </source>
</evidence>